<name>A0ABR9WKI5_9BACT</name>
<evidence type="ECO:0000259" key="1">
    <source>
        <dbReference type="Pfam" id="PF22557"/>
    </source>
</evidence>
<dbReference type="Proteomes" id="UP000634134">
    <property type="component" value="Unassembled WGS sequence"/>
</dbReference>
<accession>A0ABR9WKI5</accession>
<proteinExistence type="predicted"/>
<sequence length="222" mass="25520">MTIRFVCLANSIKEGGRCLAGIQLNNNNEPIIEINGPKWIRPICKTQHGKVYTHWVSHITLLDIVEIELTGFPPKPSYQSENIFFKDEYLKVVGRFDKDILDTLCDNRYYLFGNWGTSLSVDEAALLDHSLVLINVSKFEVIEKNDIENPDKKKIRLQFTHNETQYDFPVTDPVFLQLYRNNPKILKIVKSLYLCVSIGINFNGRHYKLVAGIIPASLNSNY</sequence>
<feature type="domain" description="Dual OB-containing" evidence="1">
    <location>
        <begin position="3"/>
        <end position="213"/>
    </location>
</feature>
<dbReference type="InterPro" id="IPR054335">
    <property type="entry name" value="DuOB_dom"/>
</dbReference>
<dbReference type="RefSeq" id="WP_194124178.1">
    <property type="nucleotide sequence ID" value="NZ_JACYGY010000002.1"/>
</dbReference>
<dbReference type="Pfam" id="PF22557">
    <property type="entry name" value="DuOB"/>
    <property type="match status" value="1"/>
</dbReference>
<reference evidence="3" key="1">
    <citation type="submission" date="2023-07" db="EMBL/GenBank/DDBJ databases">
        <title>Dyadobacter sp. nov 'subterranea' isolated from contaminted grondwater.</title>
        <authorList>
            <person name="Szabo I."/>
            <person name="Al-Omari J."/>
            <person name="Szerdahelyi S.G."/>
            <person name="Rado J."/>
        </authorList>
    </citation>
    <scope>NUCLEOTIDE SEQUENCE [LARGE SCALE GENOMIC DNA]</scope>
    <source>
        <strain evidence="3">UP-52</strain>
    </source>
</reference>
<protein>
    <recommendedName>
        <fullName evidence="1">Dual OB-containing domain-containing protein</fullName>
    </recommendedName>
</protein>
<comment type="caution">
    <text evidence="2">The sequence shown here is derived from an EMBL/GenBank/DDBJ whole genome shotgun (WGS) entry which is preliminary data.</text>
</comment>
<evidence type="ECO:0000313" key="2">
    <source>
        <dbReference type="EMBL" id="MBE9465903.1"/>
    </source>
</evidence>
<evidence type="ECO:0000313" key="3">
    <source>
        <dbReference type="Proteomes" id="UP000634134"/>
    </source>
</evidence>
<keyword evidence="3" id="KW-1185">Reference proteome</keyword>
<gene>
    <name evidence="2" type="ORF">IEE83_28855</name>
</gene>
<organism evidence="2 3">
    <name type="scientific">Dyadobacter subterraneus</name>
    <dbReference type="NCBI Taxonomy" id="2773304"/>
    <lineage>
        <taxon>Bacteria</taxon>
        <taxon>Pseudomonadati</taxon>
        <taxon>Bacteroidota</taxon>
        <taxon>Cytophagia</taxon>
        <taxon>Cytophagales</taxon>
        <taxon>Spirosomataceae</taxon>
        <taxon>Dyadobacter</taxon>
    </lineage>
</organism>
<dbReference type="EMBL" id="JACYGY010000002">
    <property type="protein sequence ID" value="MBE9465903.1"/>
    <property type="molecule type" value="Genomic_DNA"/>
</dbReference>